<sequence length="220" mass="23988">MDSETPSTPQHSTSNTGSRSEKSSVGTCKDATPTSSTRTDLPLGPCDDNIPLNENVSLDNKFSSSPLIPYNLMTSDNLSDTDSDTPTQALSEESDIDQVLSEDSDTDNDPDIGQDWFRETSSTPPPTTPHAKKTGTEIFINKHDKWAKWRCWKLRKDLSDAAVNPSSYDISSSPFSTPCKRKMAGRDECGLKEVAEIQDSGYEGSSKKKKKMKKTAAAAA</sequence>
<keyword evidence="3" id="KW-1185">Reference proteome</keyword>
<evidence type="ECO:0000313" key="3">
    <source>
        <dbReference type="Proteomes" id="UP000016932"/>
    </source>
</evidence>
<dbReference type="AlphaFoldDB" id="M3AII9"/>
<feature type="compositionally biased region" description="Low complexity" evidence="1">
    <location>
        <begin position="74"/>
        <end position="87"/>
    </location>
</feature>
<feature type="region of interest" description="Disordered" evidence="1">
    <location>
        <begin position="198"/>
        <end position="220"/>
    </location>
</feature>
<feature type="region of interest" description="Disordered" evidence="1">
    <location>
        <begin position="1"/>
        <end position="133"/>
    </location>
</feature>
<organism evidence="2 3">
    <name type="scientific">Pseudocercospora fijiensis (strain CIRAD86)</name>
    <name type="common">Black leaf streak disease fungus</name>
    <name type="synonym">Mycosphaerella fijiensis</name>
    <dbReference type="NCBI Taxonomy" id="383855"/>
    <lineage>
        <taxon>Eukaryota</taxon>
        <taxon>Fungi</taxon>
        <taxon>Dikarya</taxon>
        <taxon>Ascomycota</taxon>
        <taxon>Pezizomycotina</taxon>
        <taxon>Dothideomycetes</taxon>
        <taxon>Dothideomycetidae</taxon>
        <taxon>Mycosphaerellales</taxon>
        <taxon>Mycosphaerellaceae</taxon>
        <taxon>Pseudocercospora</taxon>
    </lineage>
</organism>
<dbReference type="VEuPathDB" id="FungiDB:MYCFIDRAFT_84707"/>
<proteinExistence type="predicted"/>
<accession>M3AII9</accession>
<evidence type="ECO:0000313" key="2">
    <source>
        <dbReference type="EMBL" id="EME77023.1"/>
    </source>
</evidence>
<evidence type="ECO:0000256" key="1">
    <source>
        <dbReference type="SAM" id="MobiDB-lite"/>
    </source>
</evidence>
<dbReference type="HOGENOM" id="CLU_1256524_0_0_1"/>
<dbReference type="EMBL" id="KB446571">
    <property type="protein sequence ID" value="EME77023.1"/>
    <property type="molecule type" value="Genomic_DNA"/>
</dbReference>
<dbReference type="RefSeq" id="XP_007932348.1">
    <property type="nucleotide sequence ID" value="XM_007934157.1"/>
</dbReference>
<dbReference type="KEGG" id="pfj:MYCFIDRAFT_84707"/>
<protein>
    <submittedName>
        <fullName evidence="2">Uncharacterized protein</fullName>
    </submittedName>
</protein>
<feature type="compositionally biased region" description="Acidic residues" evidence="1">
    <location>
        <begin position="92"/>
        <end position="112"/>
    </location>
</feature>
<feature type="compositionally biased region" description="Polar residues" evidence="1">
    <location>
        <begin position="52"/>
        <end position="66"/>
    </location>
</feature>
<name>M3AII9_PSEFD</name>
<reference evidence="2 3" key="1">
    <citation type="journal article" date="2012" name="PLoS Pathog.">
        <title>Diverse lifestyles and strategies of plant pathogenesis encoded in the genomes of eighteen Dothideomycetes fungi.</title>
        <authorList>
            <person name="Ohm R.A."/>
            <person name="Feau N."/>
            <person name="Henrissat B."/>
            <person name="Schoch C.L."/>
            <person name="Horwitz B.A."/>
            <person name="Barry K.W."/>
            <person name="Condon B.J."/>
            <person name="Copeland A.C."/>
            <person name="Dhillon B."/>
            <person name="Glaser F."/>
            <person name="Hesse C.N."/>
            <person name="Kosti I."/>
            <person name="LaButti K."/>
            <person name="Lindquist E.A."/>
            <person name="Lucas S."/>
            <person name="Salamov A.A."/>
            <person name="Bradshaw R.E."/>
            <person name="Ciuffetti L."/>
            <person name="Hamelin R.C."/>
            <person name="Kema G.H.J."/>
            <person name="Lawrence C."/>
            <person name="Scott J.A."/>
            <person name="Spatafora J.W."/>
            <person name="Turgeon B.G."/>
            <person name="de Wit P.J.G.M."/>
            <person name="Zhong S."/>
            <person name="Goodwin S.B."/>
            <person name="Grigoriev I.V."/>
        </authorList>
    </citation>
    <scope>NUCLEOTIDE SEQUENCE [LARGE SCALE GENOMIC DNA]</scope>
    <source>
        <strain evidence="2 3">CIRAD86</strain>
    </source>
</reference>
<gene>
    <name evidence="2" type="ORF">MYCFIDRAFT_84707</name>
</gene>
<dbReference type="GeneID" id="19342240"/>
<dbReference type="Proteomes" id="UP000016932">
    <property type="component" value="Unassembled WGS sequence"/>
</dbReference>
<feature type="compositionally biased region" description="Polar residues" evidence="1">
    <location>
        <begin position="1"/>
        <end position="39"/>
    </location>
</feature>